<dbReference type="RefSeq" id="WP_187732073.1">
    <property type="nucleotide sequence ID" value="NZ_BMFN01000002.1"/>
</dbReference>
<reference evidence="2 3" key="1">
    <citation type="submission" date="2020-08" db="EMBL/GenBank/DDBJ databases">
        <title>Genome sequence of Hymenobacter qilianensis JCM 19763T.</title>
        <authorList>
            <person name="Hyun D.-W."/>
            <person name="Bae J.-W."/>
        </authorList>
    </citation>
    <scope>NUCLEOTIDE SEQUENCE [LARGE SCALE GENOMIC DNA]</scope>
    <source>
        <strain evidence="2 3">JCM 19763</strain>
    </source>
</reference>
<proteinExistence type="predicted"/>
<keyword evidence="1" id="KW-0812">Transmembrane</keyword>
<dbReference type="AlphaFoldDB" id="A0A7H0GU36"/>
<evidence type="ECO:0000256" key="1">
    <source>
        <dbReference type="SAM" id="Phobius"/>
    </source>
</evidence>
<dbReference type="Proteomes" id="UP000516093">
    <property type="component" value="Chromosome"/>
</dbReference>
<sequence>MDKKVLQSIAGVEIYPIISFLIFFLFFLGLLIYVVIANRQHFDNMSNLPLLSDDETLKAHLEHDVVC</sequence>
<keyword evidence="3" id="KW-1185">Reference proteome</keyword>
<feature type="transmembrane region" description="Helical" evidence="1">
    <location>
        <begin position="14"/>
        <end position="36"/>
    </location>
</feature>
<gene>
    <name evidence="2" type="ORF">H9L05_17910</name>
</gene>
<dbReference type="EMBL" id="CP060784">
    <property type="protein sequence ID" value="QNP51802.1"/>
    <property type="molecule type" value="Genomic_DNA"/>
</dbReference>
<name>A0A7H0GU36_9BACT</name>
<evidence type="ECO:0000313" key="3">
    <source>
        <dbReference type="Proteomes" id="UP000516093"/>
    </source>
</evidence>
<keyword evidence="1" id="KW-1133">Transmembrane helix</keyword>
<keyword evidence="1" id="KW-0472">Membrane</keyword>
<protein>
    <recommendedName>
        <fullName evidence="4">CcoQ/FixQ family Cbb3-type cytochrome c oxidase assembly chaperone</fullName>
    </recommendedName>
</protein>
<dbReference type="KEGG" id="hqi:H9L05_17910"/>
<evidence type="ECO:0000313" key="2">
    <source>
        <dbReference type="EMBL" id="QNP51802.1"/>
    </source>
</evidence>
<evidence type="ECO:0008006" key="4">
    <source>
        <dbReference type="Google" id="ProtNLM"/>
    </source>
</evidence>
<accession>A0A7H0GU36</accession>
<organism evidence="2 3">
    <name type="scientific">Hymenobacter qilianensis</name>
    <dbReference type="NCBI Taxonomy" id="1385715"/>
    <lineage>
        <taxon>Bacteria</taxon>
        <taxon>Pseudomonadati</taxon>
        <taxon>Bacteroidota</taxon>
        <taxon>Cytophagia</taxon>
        <taxon>Cytophagales</taxon>
        <taxon>Hymenobacteraceae</taxon>
        <taxon>Hymenobacter</taxon>
    </lineage>
</organism>